<proteinExistence type="predicted"/>
<comment type="caution">
    <text evidence="1">The sequence shown here is derived from an EMBL/GenBank/DDBJ whole genome shotgun (WGS) entry which is preliminary data.</text>
</comment>
<organism evidence="1 2">
    <name type="scientific">Caulobacter hibisci</name>
    <dbReference type="NCBI Taxonomy" id="2035993"/>
    <lineage>
        <taxon>Bacteria</taxon>
        <taxon>Pseudomonadati</taxon>
        <taxon>Pseudomonadota</taxon>
        <taxon>Alphaproteobacteria</taxon>
        <taxon>Caulobacterales</taxon>
        <taxon>Caulobacteraceae</taxon>
        <taxon>Caulobacter</taxon>
    </lineage>
</organism>
<dbReference type="Gene3D" id="1.20.1290.30">
    <property type="match status" value="1"/>
</dbReference>
<gene>
    <name evidence="1" type="ORF">I4Q42_25570</name>
</gene>
<evidence type="ECO:0008006" key="3">
    <source>
        <dbReference type="Google" id="ProtNLM"/>
    </source>
</evidence>
<dbReference type="InterPro" id="IPR037210">
    <property type="entry name" value="YoaC-like_sf"/>
</dbReference>
<name>A0ABS0T595_9CAUL</name>
<reference evidence="1 2" key="1">
    <citation type="submission" date="2020-11" db="EMBL/GenBank/DDBJ databases">
        <title>genome sequence of strain KACC 18849.</title>
        <authorList>
            <person name="Gao J."/>
            <person name="Zhang X."/>
        </authorList>
    </citation>
    <scope>NUCLEOTIDE SEQUENCE [LARGE SCALE GENOMIC DNA]</scope>
    <source>
        <strain evidence="1 2">KACC 18849</strain>
    </source>
</reference>
<evidence type="ECO:0000313" key="2">
    <source>
        <dbReference type="Proteomes" id="UP000639859"/>
    </source>
</evidence>
<accession>A0ABS0T595</accession>
<dbReference type="RefSeq" id="WP_198578936.1">
    <property type="nucleotide sequence ID" value="NZ_JADWOX010000036.1"/>
</dbReference>
<sequence>MTQITRVMIPLDSQADETFSYALSYAKAIAEKAKTNDVILLTHTKSQLDGSTGLSRMIGPGAAKALNKGQTASLPWGASLRYETMKTLRYSARGAVIIAYYAEEKMLDFVDGLHDVGGVVAVPWVPGEADGWAARWTAMVHGAKAAAPAPLIDDPVVVRALEGLTSIINLSTGLSHPRDKERANEYLRILRAKGHADPSSTIKSWAIRHGWSPRGAADLETLARKIWSLKTKPSLSAFHEPAARYARWKTGS</sequence>
<dbReference type="Proteomes" id="UP000639859">
    <property type="component" value="Unassembled WGS sequence"/>
</dbReference>
<evidence type="ECO:0000313" key="1">
    <source>
        <dbReference type="EMBL" id="MBI1687055.1"/>
    </source>
</evidence>
<dbReference type="EMBL" id="JADWOX010000036">
    <property type="protein sequence ID" value="MBI1687055.1"/>
    <property type="molecule type" value="Genomic_DNA"/>
</dbReference>
<keyword evidence="2" id="KW-1185">Reference proteome</keyword>
<protein>
    <recommendedName>
        <fullName evidence="3">Universal stress protein</fullName>
    </recommendedName>
</protein>